<dbReference type="InterPro" id="IPR050336">
    <property type="entry name" value="Chromosome_partition/occlusion"/>
</dbReference>
<dbReference type="Pfam" id="PF02195">
    <property type="entry name" value="ParB_N"/>
    <property type="match status" value="1"/>
</dbReference>
<dbReference type="SUPFAM" id="SSF110849">
    <property type="entry name" value="ParB/Sulfiredoxin"/>
    <property type="match status" value="1"/>
</dbReference>
<dbReference type="InterPro" id="IPR011111">
    <property type="entry name" value="Plasmid_RepB"/>
</dbReference>
<evidence type="ECO:0000259" key="2">
    <source>
        <dbReference type="SMART" id="SM00470"/>
    </source>
</evidence>
<evidence type="ECO:0000313" key="3">
    <source>
        <dbReference type="EMBL" id="RCS22616.1"/>
    </source>
</evidence>
<dbReference type="NCBIfam" id="TIGR00180">
    <property type="entry name" value="parB_part"/>
    <property type="match status" value="1"/>
</dbReference>
<dbReference type="InterPro" id="IPR017819">
    <property type="entry name" value="Plasmid_partition_RepB"/>
</dbReference>
<dbReference type="Gene3D" id="1.10.10.2830">
    <property type="match status" value="1"/>
</dbReference>
<dbReference type="Gene3D" id="3.90.1530.30">
    <property type="match status" value="1"/>
</dbReference>
<dbReference type="OrthoDB" id="7908920at2"/>
<dbReference type="EMBL" id="QOZG01000007">
    <property type="protein sequence ID" value="RCS22616.1"/>
    <property type="molecule type" value="Genomic_DNA"/>
</dbReference>
<dbReference type="InterPro" id="IPR004437">
    <property type="entry name" value="ParB/RepB/Spo0J"/>
</dbReference>
<sequence length="333" mass="37239">MARKNIFDSLMRTEPPETDAADQRDSGFPKYGAAKSISSSIDELARQASKLVEGETIVEIDPDMIDGSFVADRMKADDDAYQELLSAVRERGQDTPILVRPHPDQDGRYMIVFGHRRVRVARDLGRPVRAVVKALADIDHIIAQGQENAARANLTFIERVLFAQRLEALGYGRETIQSALSVDYQTLSKMLTIPKAIPTEIIEAIGPAKGIGRDRWLELRKLIERPKNTEAAAAFIADAEFMEADQELRFDLLFSHLSGTGKKPVRKGFQPKPARVWAAADKQVTGDIRNTGKSFSLALKARDAGRFGEYLTENLDRFYEAFRQSEKTRQTGD</sequence>
<dbReference type="InterPro" id="IPR036086">
    <property type="entry name" value="ParB/Sulfiredoxin_sf"/>
</dbReference>
<dbReference type="SMART" id="SM00470">
    <property type="entry name" value="ParB"/>
    <property type="match status" value="1"/>
</dbReference>
<comment type="caution">
    <text evidence="3">The sequence shown here is derived from an EMBL/GenBank/DDBJ whole genome shotgun (WGS) entry which is preliminary data.</text>
</comment>
<dbReference type="Proteomes" id="UP000253420">
    <property type="component" value="Unassembled WGS sequence"/>
</dbReference>
<dbReference type="GO" id="GO:0007059">
    <property type="term" value="P:chromosome segregation"/>
    <property type="evidence" value="ECO:0007669"/>
    <property type="project" value="TreeGrafter"/>
</dbReference>
<protein>
    <submittedName>
        <fullName evidence="3">Plasmid partitioning protein RepB</fullName>
    </submittedName>
</protein>
<dbReference type="Pfam" id="PF07506">
    <property type="entry name" value="RepB"/>
    <property type="match status" value="1"/>
</dbReference>
<dbReference type="AlphaFoldDB" id="A0A368JZM8"/>
<feature type="domain" description="ParB-like N-terminal" evidence="2">
    <location>
        <begin position="58"/>
        <end position="149"/>
    </location>
</feature>
<dbReference type="RefSeq" id="WP_114441733.1">
    <property type="nucleotide sequence ID" value="NZ_QOZG01000007.1"/>
</dbReference>
<evidence type="ECO:0000313" key="4">
    <source>
        <dbReference type="Proteomes" id="UP000253420"/>
    </source>
</evidence>
<dbReference type="CDD" id="cd16405">
    <property type="entry name" value="RepB_like_N"/>
    <property type="match status" value="1"/>
</dbReference>
<keyword evidence="4" id="KW-1185">Reference proteome</keyword>
<dbReference type="GO" id="GO:0005694">
    <property type="term" value="C:chromosome"/>
    <property type="evidence" value="ECO:0007669"/>
    <property type="project" value="TreeGrafter"/>
</dbReference>
<dbReference type="NCBIfam" id="TIGR03454">
    <property type="entry name" value="partition_RepB"/>
    <property type="match status" value="1"/>
</dbReference>
<reference evidence="3 4" key="1">
    <citation type="submission" date="2018-07" db="EMBL/GenBank/DDBJ databases">
        <title>The draft genome of Phyllobacterium salinisoli.</title>
        <authorList>
            <person name="Liu L."/>
            <person name="Li L."/>
            <person name="Zhang X."/>
            <person name="Liang L."/>
        </authorList>
    </citation>
    <scope>NUCLEOTIDE SEQUENCE [LARGE SCALE GENOMIC DNA]</scope>
    <source>
        <strain evidence="3 4">LLAN61</strain>
    </source>
</reference>
<gene>
    <name evidence="3" type="primary">repB</name>
    <name evidence="3" type="ORF">DUT91_17185</name>
</gene>
<dbReference type="GO" id="GO:0003677">
    <property type="term" value="F:DNA binding"/>
    <property type="evidence" value="ECO:0007669"/>
    <property type="project" value="InterPro"/>
</dbReference>
<dbReference type="PANTHER" id="PTHR33375">
    <property type="entry name" value="CHROMOSOME-PARTITIONING PROTEIN PARB-RELATED"/>
    <property type="match status" value="1"/>
</dbReference>
<dbReference type="PANTHER" id="PTHR33375:SF1">
    <property type="entry name" value="CHROMOSOME-PARTITIONING PROTEIN PARB-RELATED"/>
    <property type="match status" value="1"/>
</dbReference>
<name>A0A368JZM8_9HYPH</name>
<comment type="similarity">
    <text evidence="1">Belongs to the ParB family.</text>
</comment>
<dbReference type="InterPro" id="IPR003115">
    <property type="entry name" value="ParB_N"/>
</dbReference>
<dbReference type="SUPFAM" id="SSF109709">
    <property type="entry name" value="KorB DNA-binding domain-like"/>
    <property type="match status" value="1"/>
</dbReference>
<evidence type="ECO:0000256" key="1">
    <source>
        <dbReference type="ARBA" id="ARBA00006295"/>
    </source>
</evidence>
<proteinExistence type="inferred from homology"/>
<accession>A0A368JZM8</accession>
<dbReference type="InterPro" id="IPR037972">
    <property type="entry name" value="RepB_N"/>
</dbReference>
<organism evidence="3 4">
    <name type="scientific">Phyllobacterium salinisoli</name>
    <dbReference type="NCBI Taxonomy" id="1899321"/>
    <lineage>
        <taxon>Bacteria</taxon>
        <taxon>Pseudomonadati</taxon>
        <taxon>Pseudomonadota</taxon>
        <taxon>Alphaproteobacteria</taxon>
        <taxon>Hyphomicrobiales</taxon>
        <taxon>Phyllobacteriaceae</taxon>
        <taxon>Phyllobacterium</taxon>
    </lineage>
</organism>